<keyword evidence="2" id="KW-1185">Reference proteome</keyword>
<evidence type="ECO:0000313" key="1">
    <source>
        <dbReference type="EMBL" id="PHJ20080.1"/>
    </source>
</evidence>
<dbReference type="AlphaFoldDB" id="A0A2C6KHV5"/>
<accession>A0A2C6KHV5</accession>
<evidence type="ECO:0000313" key="2">
    <source>
        <dbReference type="Proteomes" id="UP000221165"/>
    </source>
</evidence>
<sequence>MCRMREACVECVWIMTSQADLSRHAYIHHKTLSFLQNTNPF</sequence>
<protein>
    <recommendedName>
        <fullName evidence="3">C2H2-type domain-containing protein</fullName>
    </recommendedName>
</protein>
<dbReference type="GeneID" id="94429465"/>
<comment type="caution">
    <text evidence="1">The sequence shown here is derived from an EMBL/GenBank/DDBJ whole genome shotgun (WGS) entry which is preliminary data.</text>
</comment>
<dbReference type="EMBL" id="MIGC01003032">
    <property type="protein sequence ID" value="PHJ20080.1"/>
    <property type="molecule type" value="Genomic_DNA"/>
</dbReference>
<gene>
    <name evidence="1" type="ORF">CSUI_006089</name>
</gene>
<dbReference type="RefSeq" id="XP_067921771.1">
    <property type="nucleotide sequence ID" value="XM_068066254.1"/>
</dbReference>
<proteinExistence type="predicted"/>
<dbReference type="VEuPathDB" id="ToxoDB:CSUI_006089"/>
<reference evidence="1 2" key="1">
    <citation type="journal article" date="2017" name="Int. J. Parasitol.">
        <title>The genome of the protozoan parasite Cystoisospora suis and a reverse vaccinology approach to identify vaccine candidates.</title>
        <authorList>
            <person name="Palmieri N."/>
            <person name="Shrestha A."/>
            <person name="Ruttkowski B."/>
            <person name="Beck T."/>
            <person name="Vogl C."/>
            <person name="Tomley F."/>
            <person name="Blake D.P."/>
            <person name="Joachim A."/>
        </authorList>
    </citation>
    <scope>NUCLEOTIDE SEQUENCE [LARGE SCALE GENOMIC DNA]</scope>
    <source>
        <strain evidence="1 2">Wien I</strain>
    </source>
</reference>
<organism evidence="1 2">
    <name type="scientific">Cystoisospora suis</name>
    <dbReference type="NCBI Taxonomy" id="483139"/>
    <lineage>
        <taxon>Eukaryota</taxon>
        <taxon>Sar</taxon>
        <taxon>Alveolata</taxon>
        <taxon>Apicomplexa</taxon>
        <taxon>Conoidasida</taxon>
        <taxon>Coccidia</taxon>
        <taxon>Eucoccidiorida</taxon>
        <taxon>Eimeriorina</taxon>
        <taxon>Sarcocystidae</taxon>
        <taxon>Cystoisospora</taxon>
    </lineage>
</organism>
<dbReference type="Proteomes" id="UP000221165">
    <property type="component" value="Unassembled WGS sequence"/>
</dbReference>
<name>A0A2C6KHV5_9APIC</name>
<evidence type="ECO:0008006" key="3">
    <source>
        <dbReference type="Google" id="ProtNLM"/>
    </source>
</evidence>